<dbReference type="AlphaFoldDB" id="A0A0S8FY51"/>
<feature type="domain" description="Gingipain" evidence="3">
    <location>
        <begin position="45"/>
        <end position="370"/>
    </location>
</feature>
<evidence type="ECO:0000256" key="1">
    <source>
        <dbReference type="ARBA" id="ARBA00022729"/>
    </source>
</evidence>
<keyword evidence="2" id="KW-0472">Membrane</keyword>
<dbReference type="Gene3D" id="3.40.50.10390">
    <property type="entry name" value="Gingipain r, domain 1"/>
    <property type="match status" value="1"/>
</dbReference>
<dbReference type="Proteomes" id="UP000051373">
    <property type="component" value="Unassembled WGS sequence"/>
</dbReference>
<evidence type="ECO:0000313" key="5">
    <source>
        <dbReference type="Proteomes" id="UP000051373"/>
    </source>
</evidence>
<dbReference type="InterPro" id="IPR029030">
    <property type="entry name" value="Caspase-like_dom_sf"/>
</dbReference>
<evidence type="ECO:0000259" key="3">
    <source>
        <dbReference type="Pfam" id="PF01364"/>
    </source>
</evidence>
<evidence type="ECO:0000256" key="2">
    <source>
        <dbReference type="SAM" id="Phobius"/>
    </source>
</evidence>
<dbReference type="STRING" id="1703779.AMJ83_00815"/>
<dbReference type="InterPro" id="IPR026444">
    <property type="entry name" value="Secre_tail"/>
</dbReference>
<dbReference type="Gene3D" id="2.60.40.10">
    <property type="entry name" value="Immunoglobulins"/>
    <property type="match status" value="1"/>
</dbReference>
<dbReference type="Gene3D" id="2.60.40.4070">
    <property type="match status" value="1"/>
</dbReference>
<dbReference type="EMBL" id="LJUJ01000001">
    <property type="protein sequence ID" value="KPK64763.1"/>
    <property type="molecule type" value="Genomic_DNA"/>
</dbReference>
<dbReference type="Pfam" id="PF01364">
    <property type="entry name" value="Peptidase_C25"/>
    <property type="match status" value="1"/>
</dbReference>
<feature type="transmembrane region" description="Helical" evidence="2">
    <location>
        <begin position="21"/>
        <end position="38"/>
    </location>
</feature>
<comment type="caution">
    <text evidence="4">The sequence shown here is derived from an EMBL/GenBank/DDBJ whole genome shotgun (WGS) entry which is preliminary data.</text>
</comment>
<keyword evidence="2" id="KW-0812">Transmembrane</keyword>
<dbReference type="InterPro" id="IPR029031">
    <property type="entry name" value="Gingipain_N_sf"/>
</dbReference>
<proteinExistence type="predicted"/>
<gene>
    <name evidence="4" type="ORF">AMJ83_00815</name>
</gene>
<dbReference type="SUPFAM" id="SSF52129">
    <property type="entry name" value="Caspase-like"/>
    <property type="match status" value="1"/>
</dbReference>
<evidence type="ECO:0000313" key="4">
    <source>
        <dbReference type="EMBL" id="KPK64763.1"/>
    </source>
</evidence>
<dbReference type="NCBIfam" id="TIGR04183">
    <property type="entry name" value="Por_Secre_tail"/>
    <property type="match status" value="1"/>
</dbReference>
<keyword evidence="2" id="KW-1133">Transmembrane helix</keyword>
<protein>
    <recommendedName>
        <fullName evidence="3">Gingipain domain-containing protein</fullName>
    </recommendedName>
</protein>
<dbReference type="InterPro" id="IPR013783">
    <property type="entry name" value="Ig-like_fold"/>
</dbReference>
<name>A0A0S8FY51_UNCW3</name>
<dbReference type="InterPro" id="IPR001769">
    <property type="entry name" value="Gingipain"/>
</dbReference>
<dbReference type="GO" id="GO:0006508">
    <property type="term" value="P:proteolysis"/>
    <property type="evidence" value="ECO:0007669"/>
    <property type="project" value="InterPro"/>
</dbReference>
<keyword evidence="1" id="KW-0732">Signal</keyword>
<sequence>MQHREGEQIGLIKSETKRGQITVKYISLFLIFIAVSSAQEVGARYLIITHDNFYNDIQPLAEWKHKKGMRTKVVTLSQIGSTSSQIKSYIQNAYNTWQTPPEYLLLVGAPNLLPWGSSYSDNYYMDMDSDIFNEILAGRLTVHSSTEAQTVVNKILLYERTPDLTDSTWFIDACLIVNEDYNIYPPQPGSDDYIYWSDIRHAYTLMLANGYNEMDTLSDLLGDDANDVIQSVNNGRAFVLYRGQGVGNWWSPFGVNPNYTANGNRLPIVLSITCRTIGTGSSPAIAEQWLLTGTPTEPRGGAGYFATTTTGSHIAHLRSATAQGFFTGIFVDGKKTFGEACESGRLNVYTMYGSSSEYRGFATLGDPEMNIWTGIPRLAEVSHDSILYAGTESLSVMVTLNSAAVESALVCIVLDTTIYEYGYTAPDGTIDLYLDTLYSGTMELTVSGQNIIPYETVIEICDTNPIIAYQSHMLTDSLCNNNGIPERGETILLRTLVKNIGVSPAHDVKGILRTNDTLVYITDSVVSFGDLYPQDSSDGLNPFVFTIAPYCPGGHDVYFSILISDTAGGEWNSNFVVNIQKLDNSTGPDVYGYYMYDNTDSLSGNAPVFEWIEIASPTNLVSEITDEYSDTVTYTLPFGFKFYGMDYPSIGICTNGFLEMGRSSSIRAENQPIPAAGEPYRFLAPFWDDLDPSQQGDIYYYYDDANHRWIVEYESCAHYGNHMLQETFQVILMDPQYYPTPTGDGQILFQYMTVADATSNTVGIEHHTEIIGLQYLYNGYYHPNARPIIGNRAILVTTKPPTGFMNTPWLYMTSLAMDDSVGGNNNGIAEPGETIDIHINIHNNGDTIAHAVEGTLSTTDSDVQILDGFAAFGDISAGSTVGNPGDPYSIHISATPTDSTAGLILHLVANNGTYQKTDYFTVIIHDATGIQENGTLSGQHVYGLHVHPSPFRDRINISYGLLSTTFPADRPTLKVFDITGRLVKSFILSNSSSAFTGSVTWDGTDDYSRSIAQGVYFVQMENCDHRYTKKIVFLK</sequence>
<accession>A0A0S8FY51</accession>
<organism evidence="4 5">
    <name type="scientific">candidate division WOR_3 bacterium SM23_42</name>
    <dbReference type="NCBI Taxonomy" id="1703779"/>
    <lineage>
        <taxon>Bacteria</taxon>
        <taxon>Bacteria division WOR-3</taxon>
    </lineage>
</organism>
<dbReference type="GO" id="GO:0008234">
    <property type="term" value="F:cysteine-type peptidase activity"/>
    <property type="evidence" value="ECO:0007669"/>
    <property type="project" value="InterPro"/>
</dbReference>
<reference evidence="4 5" key="1">
    <citation type="journal article" date="2015" name="Microbiome">
        <title>Genomic resolution of linkages in carbon, nitrogen, and sulfur cycling among widespread estuary sediment bacteria.</title>
        <authorList>
            <person name="Baker B.J."/>
            <person name="Lazar C.S."/>
            <person name="Teske A.P."/>
            <person name="Dick G.J."/>
        </authorList>
    </citation>
    <scope>NUCLEOTIDE SEQUENCE [LARGE SCALE GENOMIC DNA]</scope>
    <source>
        <strain evidence="4">SM23_42</strain>
    </source>
</reference>
<dbReference type="Gene3D" id="3.40.50.1460">
    <property type="match status" value="1"/>
</dbReference>